<dbReference type="STRING" id="1391654.AKJ09_09282"/>
<evidence type="ECO:0000256" key="3">
    <source>
        <dbReference type="ARBA" id="ARBA00023082"/>
    </source>
</evidence>
<reference evidence="7 8" key="1">
    <citation type="submission" date="2015-08" db="EMBL/GenBank/DDBJ databases">
        <authorList>
            <person name="Babu N.S."/>
            <person name="Beckwith C.J."/>
            <person name="Beseler K.G."/>
            <person name="Brison A."/>
            <person name="Carone J.V."/>
            <person name="Caskin T.P."/>
            <person name="Diamond M."/>
            <person name="Durham M.E."/>
            <person name="Foxe J.M."/>
            <person name="Go M."/>
            <person name="Henderson B.A."/>
            <person name="Jones I.B."/>
            <person name="McGettigan J.A."/>
            <person name="Micheletti S.J."/>
            <person name="Nasrallah M.E."/>
            <person name="Ortiz D."/>
            <person name="Piller C.R."/>
            <person name="Privatt S.R."/>
            <person name="Schneider S.L."/>
            <person name="Sharp S."/>
            <person name="Smith T.C."/>
            <person name="Stanton J.D."/>
            <person name="Ullery H.E."/>
            <person name="Wilson R.J."/>
            <person name="Serrano M.G."/>
            <person name="Buck G."/>
            <person name="Lee V."/>
            <person name="Wang Y."/>
            <person name="Carvalho R."/>
            <person name="Voegtly L."/>
            <person name="Shi R."/>
            <person name="Duckworth R."/>
            <person name="Johnson A."/>
            <person name="Loviza R."/>
            <person name="Walstead R."/>
            <person name="Shah Z."/>
            <person name="Kiflezghi M."/>
            <person name="Wade K."/>
            <person name="Ball S.L."/>
            <person name="Bradley K.W."/>
            <person name="Asai D.J."/>
            <person name="Bowman C.A."/>
            <person name="Russell D.A."/>
            <person name="Pope W.H."/>
            <person name="Jacobs-Sera D."/>
            <person name="Hendrix R.W."/>
            <person name="Hatfull G.F."/>
        </authorList>
    </citation>
    <scope>NUCLEOTIDE SEQUENCE [LARGE SCALE GENOMIC DNA]</scope>
    <source>
        <strain evidence="7 8">DSM 27648</strain>
    </source>
</reference>
<dbReference type="InterPro" id="IPR039425">
    <property type="entry name" value="RNA_pol_sigma-70-like"/>
</dbReference>
<dbReference type="InterPro" id="IPR036388">
    <property type="entry name" value="WH-like_DNA-bd_sf"/>
</dbReference>
<dbReference type="InterPro" id="IPR013324">
    <property type="entry name" value="RNA_pol_sigma_r3/r4-like"/>
</dbReference>
<dbReference type="InterPro" id="IPR013325">
    <property type="entry name" value="RNA_pol_sigma_r2"/>
</dbReference>
<keyword evidence="3" id="KW-0731">Sigma factor</keyword>
<dbReference type="NCBIfam" id="TIGR02937">
    <property type="entry name" value="sigma70-ECF"/>
    <property type="match status" value="1"/>
</dbReference>
<evidence type="ECO:0000256" key="4">
    <source>
        <dbReference type="ARBA" id="ARBA00023163"/>
    </source>
</evidence>
<dbReference type="EMBL" id="CP012333">
    <property type="protein sequence ID" value="AKV02619.1"/>
    <property type="molecule type" value="Genomic_DNA"/>
</dbReference>
<evidence type="ECO:0000259" key="6">
    <source>
        <dbReference type="Pfam" id="PF08281"/>
    </source>
</evidence>
<sequence length="171" mass="19159">MDFLAVYEELFPFVWRVARRRGIPDAMLDDICQDVFVIVHRRLPEFEGRSSVKSWVYGILNNVVLMHHRTTRRAPGRTDFDPDLIVDAGPDPADAASGAQAAKIAQAMLASLSDEQRSIFILVELEGMTVPEAAEAEQLNLNTAYARLRAARAAFSAAVTRFQAQERRRTV</sequence>
<dbReference type="PANTHER" id="PTHR43133">
    <property type="entry name" value="RNA POLYMERASE ECF-TYPE SIGMA FACTO"/>
    <property type="match status" value="1"/>
</dbReference>
<dbReference type="InterPro" id="IPR007627">
    <property type="entry name" value="RNA_pol_sigma70_r2"/>
</dbReference>
<dbReference type="GO" id="GO:0016987">
    <property type="term" value="F:sigma factor activity"/>
    <property type="evidence" value="ECO:0007669"/>
    <property type="project" value="UniProtKB-KW"/>
</dbReference>
<dbReference type="Proteomes" id="UP000064967">
    <property type="component" value="Chromosome"/>
</dbReference>
<feature type="domain" description="RNA polymerase sigma factor 70 region 4 type 2" evidence="6">
    <location>
        <begin position="105"/>
        <end position="154"/>
    </location>
</feature>
<dbReference type="Pfam" id="PF08281">
    <property type="entry name" value="Sigma70_r4_2"/>
    <property type="match status" value="1"/>
</dbReference>
<keyword evidence="4" id="KW-0804">Transcription</keyword>
<dbReference type="AlphaFoldDB" id="A0A0K1QA50"/>
<evidence type="ECO:0000313" key="7">
    <source>
        <dbReference type="EMBL" id="AKV02619.1"/>
    </source>
</evidence>
<accession>A0A0K1QA50</accession>
<dbReference type="InterPro" id="IPR013249">
    <property type="entry name" value="RNA_pol_sigma70_r4_t2"/>
</dbReference>
<dbReference type="Pfam" id="PF04542">
    <property type="entry name" value="Sigma70_r2"/>
    <property type="match status" value="1"/>
</dbReference>
<dbReference type="InterPro" id="IPR014284">
    <property type="entry name" value="RNA_pol_sigma-70_dom"/>
</dbReference>
<dbReference type="GO" id="GO:0003677">
    <property type="term" value="F:DNA binding"/>
    <property type="evidence" value="ECO:0007669"/>
    <property type="project" value="InterPro"/>
</dbReference>
<evidence type="ECO:0000313" key="8">
    <source>
        <dbReference type="Proteomes" id="UP000064967"/>
    </source>
</evidence>
<evidence type="ECO:0000256" key="2">
    <source>
        <dbReference type="ARBA" id="ARBA00023015"/>
    </source>
</evidence>
<dbReference type="KEGG" id="llu:AKJ09_09282"/>
<organism evidence="7 8">
    <name type="scientific">Labilithrix luteola</name>
    <dbReference type="NCBI Taxonomy" id="1391654"/>
    <lineage>
        <taxon>Bacteria</taxon>
        <taxon>Pseudomonadati</taxon>
        <taxon>Myxococcota</taxon>
        <taxon>Polyangia</taxon>
        <taxon>Polyangiales</taxon>
        <taxon>Labilitrichaceae</taxon>
        <taxon>Labilithrix</taxon>
    </lineage>
</organism>
<gene>
    <name evidence="7" type="ORF">AKJ09_09282</name>
</gene>
<comment type="similarity">
    <text evidence="1">Belongs to the sigma-70 factor family. ECF subfamily.</text>
</comment>
<evidence type="ECO:0000256" key="1">
    <source>
        <dbReference type="ARBA" id="ARBA00010641"/>
    </source>
</evidence>
<dbReference type="SUPFAM" id="SSF88659">
    <property type="entry name" value="Sigma3 and sigma4 domains of RNA polymerase sigma factors"/>
    <property type="match status" value="1"/>
</dbReference>
<dbReference type="GO" id="GO:0006352">
    <property type="term" value="P:DNA-templated transcription initiation"/>
    <property type="evidence" value="ECO:0007669"/>
    <property type="project" value="InterPro"/>
</dbReference>
<dbReference type="SUPFAM" id="SSF88946">
    <property type="entry name" value="Sigma2 domain of RNA polymerase sigma factors"/>
    <property type="match status" value="1"/>
</dbReference>
<evidence type="ECO:0000259" key="5">
    <source>
        <dbReference type="Pfam" id="PF04542"/>
    </source>
</evidence>
<keyword evidence="2" id="KW-0805">Transcription regulation</keyword>
<dbReference type="Gene3D" id="1.10.10.10">
    <property type="entry name" value="Winged helix-like DNA-binding domain superfamily/Winged helix DNA-binding domain"/>
    <property type="match status" value="1"/>
</dbReference>
<keyword evidence="8" id="KW-1185">Reference proteome</keyword>
<proteinExistence type="inferred from homology"/>
<dbReference type="PANTHER" id="PTHR43133:SF61">
    <property type="entry name" value="ECF RNA POLYMERASE SIGMA FACTOR SIGC"/>
    <property type="match status" value="1"/>
</dbReference>
<protein>
    <submittedName>
        <fullName evidence="7">RNA polymerase sigma factor RpoE</fullName>
    </submittedName>
</protein>
<feature type="domain" description="RNA polymerase sigma-70 region 2" evidence="5">
    <location>
        <begin position="7"/>
        <end position="73"/>
    </location>
</feature>
<name>A0A0K1QA50_9BACT</name>
<dbReference type="Gene3D" id="1.10.1740.10">
    <property type="match status" value="1"/>
</dbReference>